<dbReference type="Proteomes" id="UP000037510">
    <property type="component" value="Unassembled WGS sequence"/>
</dbReference>
<dbReference type="Gene3D" id="3.40.50.620">
    <property type="entry name" value="HUPs"/>
    <property type="match status" value="2"/>
</dbReference>
<dbReference type="GO" id="GO:0002143">
    <property type="term" value="P:tRNA wobble position uridine thiolation"/>
    <property type="evidence" value="ECO:0007669"/>
    <property type="project" value="TreeGrafter"/>
</dbReference>
<reference evidence="3 4" key="1">
    <citation type="journal article" date="2015" name="Genome Biol. Evol.">
        <title>The genome of winter moth (Operophtera brumata) provides a genomic perspective on sexual dimorphism and phenology.</title>
        <authorList>
            <person name="Derks M.F."/>
            <person name="Smit S."/>
            <person name="Salis L."/>
            <person name="Schijlen E."/>
            <person name="Bossers A."/>
            <person name="Mateman C."/>
            <person name="Pijl A.S."/>
            <person name="de Ridder D."/>
            <person name="Groenen M.A."/>
            <person name="Visser M.E."/>
            <person name="Megens H.J."/>
        </authorList>
    </citation>
    <scope>NUCLEOTIDE SEQUENCE [LARGE SCALE GENOMIC DNA]</scope>
    <source>
        <strain evidence="3">WM2013NL</strain>
        <tissue evidence="3">Head and thorax</tissue>
    </source>
</reference>
<accession>A0A0L7KMA1</accession>
<keyword evidence="1" id="KW-0963">Cytoplasm</keyword>
<comment type="caution">
    <text evidence="3">The sequence shown here is derived from an EMBL/GenBank/DDBJ whole genome shotgun (WGS) entry which is preliminary data.</text>
</comment>
<keyword evidence="4" id="KW-1185">Reference proteome</keyword>
<dbReference type="PANTHER" id="PTHR20882">
    <property type="entry name" value="CYTOPLASMIC TRNA 2-THIOLATION PROTEIN 2"/>
    <property type="match status" value="1"/>
</dbReference>
<dbReference type="InterPro" id="IPR019407">
    <property type="entry name" value="CTU2"/>
</dbReference>
<evidence type="ECO:0000256" key="2">
    <source>
        <dbReference type="ARBA" id="ARBA00022694"/>
    </source>
</evidence>
<proteinExistence type="predicted"/>
<dbReference type="AlphaFoldDB" id="A0A0L7KMA1"/>
<dbReference type="GO" id="GO:0000049">
    <property type="term" value="F:tRNA binding"/>
    <property type="evidence" value="ECO:0007669"/>
    <property type="project" value="InterPro"/>
</dbReference>
<evidence type="ECO:0000256" key="1">
    <source>
        <dbReference type="ARBA" id="ARBA00022490"/>
    </source>
</evidence>
<dbReference type="PANTHER" id="PTHR20882:SF14">
    <property type="entry name" value="CYTOPLASMIC TRNA 2-THIOLATION PROTEIN 2"/>
    <property type="match status" value="1"/>
</dbReference>
<keyword evidence="2" id="KW-0819">tRNA processing</keyword>
<evidence type="ECO:0000313" key="3">
    <source>
        <dbReference type="EMBL" id="KOB64059.1"/>
    </source>
</evidence>
<dbReference type="GO" id="GO:0005829">
    <property type="term" value="C:cytosol"/>
    <property type="evidence" value="ECO:0007669"/>
    <property type="project" value="TreeGrafter"/>
</dbReference>
<protein>
    <submittedName>
        <fullName evidence="3">Cytoplasmic tRNA 2-thiolation protein 2</fullName>
    </submittedName>
</protein>
<dbReference type="EMBL" id="JTDY01009137">
    <property type="protein sequence ID" value="KOB64059.1"/>
    <property type="molecule type" value="Genomic_DNA"/>
</dbReference>
<gene>
    <name evidence="3" type="ORF">OBRU01_24002</name>
</gene>
<organism evidence="3 4">
    <name type="scientific">Operophtera brumata</name>
    <name type="common">Winter moth</name>
    <name type="synonym">Phalaena brumata</name>
    <dbReference type="NCBI Taxonomy" id="104452"/>
    <lineage>
        <taxon>Eukaryota</taxon>
        <taxon>Metazoa</taxon>
        <taxon>Ecdysozoa</taxon>
        <taxon>Arthropoda</taxon>
        <taxon>Hexapoda</taxon>
        <taxon>Insecta</taxon>
        <taxon>Pterygota</taxon>
        <taxon>Neoptera</taxon>
        <taxon>Endopterygota</taxon>
        <taxon>Lepidoptera</taxon>
        <taxon>Glossata</taxon>
        <taxon>Ditrysia</taxon>
        <taxon>Geometroidea</taxon>
        <taxon>Geometridae</taxon>
        <taxon>Larentiinae</taxon>
        <taxon>Operophtera</taxon>
    </lineage>
</organism>
<name>A0A0L7KMA1_OPEBR</name>
<dbReference type="InterPro" id="IPR014729">
    <property type="entry name" value="Rossmann-like_a/b/a_fold"/>
</dbReference>
<sequence length="203" mass="22874">MNCNKCNSASSIILRKKDHYCNDCFLICTNHKFRACIGKNKIMSKNDKVLISASGGPGSTALLDLVHYGLSLDIHKKLRIVPFVLHILPDVNTLLTEDHETNKNFQSILNSMPATASNDYLKKVKRSLFIQYAEILRPMKDISQEELNYYIQIKGLNPSYHNDERNNSLQTAISSFVTELQDSFQSTISTVCKTADKIGNITT</sequence>
<dbReference type="STRING" id="104452.A0A0L7KMA1"/>
<dbReference type="SUPFAM" id="SSF52402">
    <property type="entry name" value="Adenine nucleotide alpha hydrolases-like"/>
    <property type="match status" value="1"/>
</dbReference>
<evidence type="ECO:0000313" key="4">
    <source>
        <dbReference type="Proteomes" id="UP000037510"/>
    </source>
</evidence>
<dbReference type="GO" id="GO:0016783">
    <property type="term" value="F:sulfurtransferase activity"/>
    <property type="evidence" value="ECO:0007669"/>
    <property type="project" value="TreeGrafter"/>
</dbReference>